<evidence type="ECO:0000259" key="1">
    <source>
        <dbReference type="Pfam" id="PF18480"/>
    </source>
</evidence>
<organism evidence="2">
    <name type="scientific">hydrothermal vent metagenome</name>
    <dbReference type="NCBI Taxonomy" id="652676"/>
    <lineage>
        <taxon>unclassified sequences</taxon>
        <taxon>metagenomes</taxon>
        <taxon>ecological metagenomes</taxon>
    </lineage>
</organism>
<feature type="domain" description="DUF5615" evidence="1">
    <location>
        <begin position="1"/>
        <end position="109"/>
    </location>
</feature>
<dbReference type="Pfam" id="PF18480">
    <property type="entry name" value="DUF5615"/>
    <property type="match status" value="1"/>
</dbReference>
<dbReference type="AlphaFoldDB" id="A0A3B0XWG0"/>
<sequence>MKLLLDENLSRRIVPALQDIYPDSSQVALLNLHETNDLDIWKYAKKEEYTIVTQDADFHEYSLLADGPPLVIWLRCGNQPKNVILEKLLSFQSVILEANQDENIWCIEIY</sequence>
<dbReference type="InterPro" id="IPR041049">
    <property type="entry name" value="DUF5615"/>
</dbReference>
<proteinExistence type="predicted"/>
<accession>A0A3B0XWG0</accession>
<name>A0A3B0XWG0_9ZZZZ</name>
<reference evidence="2" key="1">
    <citation type="submission" date="2018-06" db="EMBL/GenBank/DDBJ databases">
        <authorList>
            <person name="Zhirakovskaya E."/>
        </authorList>
    </citation>
    <scope>NUCLEOTIDE SEQUENCE</scope>
</reference>
<evidence type="ECO:0000313" key="2">
    <source>
        <dbReference type="EMBL" id="VAW60526.1"/>
    </source>
</evidence>
<protein>
    <recommendedName>
        <fullName evidence="1">DUF5615 domain-containing protein</fullName>
    </recommendedName>
</protein>
<gene>
    <name evidence="2" type="ORF">MNBD_GAMMA08-1249</name>
</gene>
<dbReference type="EMBL" id="UOFH01000147">
    <property type="protein sequence ID" value="VAW60526.1"/>
    <property type="molecule type" value="Genomic_DNA"/>
</dbReference>